<evidence type="ECO:0000313" key="2">
    <source>
        <dbReference type="Proteomes" id="UP000031390"/>
    </source>
</evidence>
<comment type="caution">
    <text evidence="1">The sequence shown here is derived from an EMBL/GenBank/DDBJ whole genome shotgun (WGS) entry which is preliminary data.</text>
</comment>
<gene>
    <name evidence="1" type="ORF">MCC93_25360</name>
</gene>
<accession>A0A0C1EB04</accession>
<organism evidence="1 2">
    <name type="scientific">Morococcus cerebrosus</name>
    <dbReference type="NCBI Taxonomy" id="1056807"/>
    <lineage>
        <taxon>Bacteria</taxon>
        <taxon>Pseudomonadati</taxon>
        <taxon>Pseudomonadota</taxon>
        <taxon>Betaproteobacteria</taxon>
        <taxon>Neisseriales</taxon>
        <taxon>Neisseriaceae</taxon>
        <taxon>Morococcus</taxon>
    </lineage>
</organism>
<name>A0A0C1EB04_9NEIS</name>
<sequence length="37" mass="4211">MQRSSENTVSKNGNCFQTTFFTLCRLANRMNAPDIVD</sequence>
<reference evidence="1 2" key="1">
    <citation type="submission" date="2014-12" db="EMBL/GenBank/DDBJ databases">
        <title>Genome sequence of Morococcus cerebrosus.</title>
        <authorList>
            <person name="Shin S.-K."/>
            <person name="Yi H."/>
        </authorList>
    </citation>
    <scope>NUCLEOTIDE SEQUENCE [LARGE SCALE GENOMIC DNA]</scope>
    <source>
        <strain evidence="1 2">CIP 81.93</strain>
    </source>
</reference>
<dbReference type="AlphaFoldDB" id="A0A0C1EB04"/>
<dbReference type="Proteomes" id="UP000031390">
    <property type="component" value="Unassembled WGS sequence"/>
</dbReference>
<protein>
    <submittedName>
        <fullName evidence="1">Uncharacterized protein</fullName>
    </submittedName>
</protein>
<proteinExistence type="predicted"/>
<evidence type="ECO:0000313" key="1">
    <source>
        <dbReference type="EMBL" id="KIC06013.1"/>
    </source>
</evidence>
<dbReference type="EMBL" id="JUFZ01000126">
    <property type="protein sequence ID" value="KIC06013.1"/>
    <property type="molecule type" value="Genomic_DNA"/>
</dbReference>